<dbReference type="Pfam" id="PF26096">
    <property type="entry name" value="DUF8033"/>
    <property type="match status" value="1"/>
</dbReference>
<organism evidence="2">
    <name type="scientific">Siphoviridae sp. ctmpG14</name>
    <dbReference type="NCBI Taxonomy" id="2825654"/>
    <lineage>
        <taxon>Viruses</taxon>
        <taxon>Duplodnaviria</taxon>
        <taxon>Heunggongvirae</taxon>
        <taxon>Uroviricota</taxon>
        <taxon>Caudoviricetes</taxon>
    </lineage>
</organism>
<proteinExistence type="predicted"/>
<dbReference type="EMBL" id="BK015384">
    <property type="protein sequence ID" value="DAE04214.1"/>
    <property type="molecule type" value="Genomic_DNA"/>
</dbReference>
<name>A0A8S5PAW6_9CAUD</name>
<sequence length="91" mass="10555">MNTYELQPSEYDGHKSFYHKAIVQELESGLKILVSYSTNVAYIKNGTLYKMSSAWSRTTGRHIKSFSDRYATNNPYIGKHDWDMREIPACL</sequence>
<accession>A0A8S5PAW6</accession>
<protein>
    <recommendedName>
        <fullName evidence="1">DUF8033 domain-containing protein</fullName>
    </recommendedName>
</protein>
<dbReference type="InterPro" id="IPR058346">
    <property type="entry name" value="DUF8033"/>
</dbReference>
<evidence type="ECO:0000313" key="2">
    <source>
        <dbReference type="EMBL" id="DAE04214.1"/>
    </source>
</evidence>
<evidence type="ECO:0000259" key="1">
    <source>
        <dbReference type="Pfam" id="PF26096"/>
    </source>
</evidence>
<reference evidence="2" key="1">
    <citation type="journal article" date="2021" name="Proc. Natl. Acad. Sci. U.S.A.">
        <title>A Catalog of Tens of Thousands of Viruses from Human Metagenomes Reveals Hidden Associations with Chronic Diseases.</title>
        <authorList>
            <person name="Tisza M.J."/>
            <person name="Buck C.B."/>
        </authorList>
    </citation>
    <scope>NUCLEOTIDE SEQUENCE</scope>
    <source>
        <strain evidence="2">CtmpG14</strain>
    </source>
</reference>
<feature type="domain" description="DUF8033" evidence="1">
    <location>
        <begin position="5"/>
        <end position="82"/>
    </location>
</feature>